<accession>F4RDL9</accession>
<evidence type="ECO:0008006" key="4">
    <source>
        <dbReference type="Google" id="ProtNLM"/>
    </source>
</evidence>
<feature type="chain" id="PRO_5003320733" description="Secreted protein" evidence="1">
    <location>
        <begin position="21"/>
        <end position="403"/>
    </location>
</feature>
<dbReference type="RefSeq" id="XP_007407312.1">
    <property type="nucleotide sequence ID" value="XM_007407250.1"/>
</dbReference>
<dbReference type="GeneID" id="18929672"/>
<keyword evidence="3" id="KW-1185">Reference proteome</keyword>
<name>F4RDL9_MELLP</name>
<evidence type="ECO:0000313" key="2">
    <source>
        <dbReference type="EMBL" id="EGG09585.1"/>
    </source>
</evidence>
<dbReference type="KEGG" id="mlr:MELLADRAFT_61101"/>
<dbReference type="EMBL" id="GL883097">
    <property type="protein sequence ID" value="EGG09585.1"/>
    <property type="molecule type" value="Genomic_DNA"/>
</dbReference>
<evidence type="ECO:0000256" key="1">
    <source>
        <dbReference type="SAM" id="SignalP"/>
    </source>
</evidence>
<evidence type="ECO:0000313" key="3">
    <source>
        <dbReference type="Proteomes" id="UP000001072"/>
    </source>
</evidence>
<dbReference type="AlphaFoldDB" id="F4RDL9"/>
<dbReference type="HOGENOM" id="CLU_683488_0_0_1"/>
<feature type="signal peptide" evidence="1">
    <location>
        <begin position="1"/>
        <end position="20"/>
    </location>
</feature>
<keyword evidence="1" id="KW-0732">Signal</keyword>
<organism evidence="3">
    <name type="scientific">Melampsora larici-populina (strain 98AG31 / pathotype 3-4-7)</name>
    <name type="common">Poplar leaf rust fungus</name>
    <dbReference type="NCBI Taxonomy" id="747676"/>
    <lineage>
        <taxon>Eukaryota</taxon>
        <taxon>Fungi</taxon>
        <taxon>Dikarya</taxon>
        <taxon>Basidiomycota</taxon>
        <taxon>Pucciniomycotina</taxon>
        <taxon>Pucciniomycetes</taxon>
        <taxon>Pucciniales</taxon>
        <taxon>Melampsoraceae</taxon>
        <taxon>Melampsora</taxon>
    </lineage>
</organism>
<sequence>MKKCLWFITINSLILPNLYAHLAQEVGINFGERFMRYIVENTPMMGIKSIKHQNIYEPVNFRKLVKQTNELIISDKRFWEGKMKNMLSRIKLQGPWSSSFEQIALLQILSQFLTLEEVPFKVLQVIQIKLIEMLEKGNPPPSMADERWQAELKKTMNINGVRYLEYVKKLSGKDLHDFLTMQKGLGKYGICLAGNWSPEDQKALFQFWLSDSVRFYSMIRHKPQLQFVLETQFVQTKFIEAVKSLDTAISADDLPGTLIFKSWAQLTLQTYSNTVVDYIQSLKEDKAIDDFISMQHSIRPYGLQISQNTTKMDQIKVIHFWARHICGFEINRYIIPPRLLSPFKDVSHGVYVADLIVARSLLTLLTQSPTIDQACNPYLSHPTHLSRQIWMSSLQTRNLEEWD</sequence>
<dbReference type="Proteomes" id="UP000001072">
    <property type="component" value="Unassembled WGS sequence"/>
</dbReference>
<gene>
    <name evidence="2" type="ORF">MELLADRAFT_61101</name>
</gene>
<reference evidence="3" key="1">
    <citation type="journal article" date="2011" name="Proc. Natl. Acad. Sci. U.S.A.">
        <title>Obligate biotrophy features unraveled by the genomic analysis of rust fungi.</title>
        <authorList>
            <person name="Duplessis S."/>
            <person name="Cuomo C.A."/>
            <person name="Lin Y.-C."/>
            <person name="Aerts A."/>
            <person name="Tisserant E."/>
            <person name="Veneault-Fourrey C."/>
            <person name="Joly D.L."/>
            <person name="Hacquard S."/>
            <person name="Amselem J."/>
            <person name="Cantarel B.L."/>
            <person name="Chiu R."/>
            <person name="Coutinho P.M."/>
            <person name="Feau N."/>
            <person name="Field M."/>
            <person name="Frey P."/>
            <person name="Gelhaye E."/>
            <person name="Goldberg J."/>
            <person name="Grabherr M.G."/>
            <person name="Kodira C.D."/>
            <person name="Kohler A."/>
            <person name="Kuees U."/>
            <person name="Lindquist E.A."/>
            <person name="Lucas S.M."/>
            <person name="Mago R."/>
            <person name="Mauceli E."/>
            <person name="Morin E."/>
            <person name="Murat C."/>
            <person name="Pangilinan J.L."/>
            <person name="Park R."/>
            <person name="Pearson M."/>
            <person name="Quesneville H."/>
            <person name="Rouhier N."/>
            <person name="Sakthikumar S."/>
            <person name="Salamov A.A."/>
            <person name="Schmutz J."/>
            <person name="Selles B."/>
            <person name="Shapiro H."/>
            <person name="Tanguay P."/>
            <person name="Tuskan G.A."/>
            <person name="Henrissat B."/>
            <person name="Van de Peer Y."/>
            <person name="Rouze P."/>
            <person name="Ellis J.G."/>
            <person name="Dodds P.N."/>
            <person name="Schein J.E."/>
            <person name="Zhong S."/>
            <person name="Hamelin R.C."/>
            <person name="Grigoriev I.V."/>
            <person name="Szabo L.J."/>
            <person name="Martin F."/>
        </authorList>
    </citation>
    <scope>NUCLEOTIDE SEQUENCE [LARGE SCALE GENOMIC DNA]</scope>
    <source>
        <strain evidence="3">98AG31 / pathotype 3-4-7</strain>
    </source>
</reference>
<dbReference type="VEuPathDB" id="FungiDB:MELLADRAFT_61101"/>
<dbReference type="InParanoid" id="F4RDL9"/>
<protein>
    <recommendedName>
        <fullName evidence="4">Secreted protein</fullName>
    </recommendedName>
</protein>
<proteinExistence type="predicted"/>